<dbReference type="OrthoDB" id="6500128at2759"/>
<dbReference type="InterPro" id="IPR011527">
    <property type="entry name" value="ABC1_TM_dom"/>
</dbReference>
<feature type="domain" description="ABC transmembrane type-1" evidence="6">
    <location>
        <begin position="5"/>
        <end position="265"/>
    </location>
</feature>
<dbReference type="InterPro" id="IPR036640">
    <property type="entry name" value="ABC1_TM_sf"/>
</dbReference>
<dbReference type="PROSITE" id="PS50929">
    <property type="entry name" value="ABC_TM1F"/>
    <property type="match status" value="1"/>
</dbReference>
<dbReference type="CDD" id="cd18577">
    <property type="entry name" value="ABC_6TM_Pgp_ABCB1_D1_like"/>
    <property type="match status" value="1"/>
</dbReference>
<feature type="transmembrane region" description="Helical" evidence="5">
    <location>
        <begin position="47"/>
        <end position="69"/>
    </location>
</feature>
<dbReference type="Pfam" id="PF00664">
    <property type="entry name" value="ABC_membrane"/>
    <property type="match status" value="1"/>
</dbReference>
<dbReference type="WBParaSite" id="ECPE_0001646101-mRNA-1">
    <property type="protein sequence ID" value="ECPE_0001646101-mRNA-1"/>
    <property type="gene ID" value="ECPE_0001646101"/>
</dbReference>
<comment type="subcellular location">
    <subcellularLocation>
        <location evidence="1">Membrane</location>
        <topology evidence="1">Multi-pass membrane protein</topology>
    </subcellularLocation>
</comment>
<dbReference type="PANTHER" id="PTHR43394">
    <property type="entry name" value="ATP-DEPENDENT PERMEASE MDL1, MITOCHONDRIAL"/>
    <property type="match status" value="1"/>
</dbReference>
<evidence type="ECO:0000256" key="5">
    <source>
        <dbReference type="SAM" id="Phobius"/>
    </source>
</evidence>
<dbReference type="GO" id="GO:0005524">
    <property type="term" value="F:ATP binding"/>
    <property type="evidence" value="ECO:0007669"/>
    <property type="project" value="InterPro"/>
</dbReference>
<dbReference type="GO" id="GO:0015421">
    <property type="term" value="F:ABC-type oligopeptide transporter activity"/>
    <property type="evidence" value="ECO:0007669"/>
    <property type="project" value="TreeGrafter"/>
</dbReference>
<gene>
    <name evidence="7" type="ORF">ECPE_LOCUS16418</name>
</gene>
<reference evidence="9" key="1">
    <citation type="submission" date="2016-06" db="UniProtKB">
        <authorList>
            <consortium name="WormBaseParasite"/>
        </authorList>
    </citation>
    <scope>IDENTIFICATION</scope>
</reference>
<evidence type="ECO:0000259" key="6">
    <source>
        <dbReference type="PROSITE" id="PS50929"/>
    </source>
</evidence>
<reference evidence="7 8" key="2">
    <citation type="submission" date="2018-11" db="EMBL/GenBank/DDBJ databases">
        <authorList>
            <consortium name="Pathogen Informatics"/>
        </authorList>
    </citation>
    <scope>NUCLEOTIDE SEQUENCE [LARGE SCALE GENOMIC DNA]</scope>
    <source>
        <strain evidence="7 8">Egypt</strain>
    </source>
</reference>
<feature type="transmembrane region" description="Helical" evidence="5">
    <location>
        <begin position="124"/>
        <end position="140"/>
    </location>
</feature>
<keyword evidence="8" id="KW-1185">Reference proteome</keyword>
<evidence type="ECO:0000256" key="4">
    <source>
        <dbReference type="ARBA" id="ARBA00023136"/>
    </source>
</evidence>
<dbReference type="AlphaFoldDB" id="A0A183BB33"/>
<evidence type="ECO:0000313" key="7">
    <source>
        <dbReference type="EMBL" id="VDP93690.1"/>
    </source>
</evidence>
<evidence type="ECO:0000256" key="2">
    <source>
        <dbReference type="ARBA" id="ARBA00022692"/>
    </source>
</evidence>
<name>A0A183BB33_9TREM</name>
<dbReference type="Gene3D" id="1.20.1560.10">
    <property type="entry name" value="ABC transporter type 1, transmembrane domain"/>
    <property type="match status" value="1"/>
</dbReference>
<organism evidence="9">
    <name type="scientific">Echinostoma caproni</name>
    <dbReference type="NCBI Taxonomy" id="27848"/>
    <lineage>
        <taxon>Eukaryota</taxon>
        <taxon>Metazoa</taxon>
        <taxon>Spiralia</taxon>
        <taxon>Lophotrochozoa</taxon>
        <taxon>Platyhelminthes</taxon>
        <taxon>Trematoda</taxon>
        <taxon>Digenea</taxon>
        <taxon>Plagiorchiida</taxon>
        <taxon>Echinostomata</taxon>
        <taxon>Echinostomatoidea</taxon>
        <taxon>Echinostomatidae</taxon>
        <taxon>Echinostoma</taxon>
    </lineage>
</organism>
<dbReference type="EMBL" id="UZAN01064237">
    <property type="protein sequence ID" value="VDP93690.1"/>
    <property type="molecule type" value="Genomic_DNA"/>
</dbReference>
<dbReference type="GO" id="GO:0090374">
    <property type="term" value="P:oligopeptide export from mitochondrion"/>
    <property type="evidence" value="ECO:0007669"/>
    <property type="project" value="TreeGrafter"/>
</dbReference>
<accession>A0A183BB33</accession>
<keyword evidence="3 5" id="KW-1133">Transmembrane helix</keyword>
<dbReference type="SUPFAM" id="SSF90123">
    <property type="entry name" value="ABC transporter transmembrane region"/>
    <property type="match status" value="1"/>
</dbReference>
<protein>
    <submittedName>
        <fullName evidence="9">ABC transmembrane type-1 domain-containing protein</fullName>
    </submittedName>
</protein>
<evidence type="ECO:0000313" key="8">
    <source>
        <dbReference type="Proteomes" id="UP000272942"/>
    </source>
</evidence>
<feature type="transmembrane region" description="Helical" evidence="5">
    <location>
        <begin position="146"/>
        <end position="166"/>
    </location>
</feature>
<keyword evidence="2 5" id="KW-0812">Transmembrane</keyword>
<feature type="transmembrane region" description="Helical" evidence="5">
    <location>
        <begin position="226"/>
        <end position="249"/>
    </location>
</feature>
<dbReference type="GO" id="GO:0005743">
    <property type="term" value="C:mitochondrial inner membrane"/>
    <property type="evidence" value="ECO:0007669"/>
    <property type="project" value="TreeGrafter"/>
</dbReference>
<feature type="transmembrane region" description="Helical" evidence="5">
    <location>
        <begin position="7"/>
        <end position="27"/>
    </location>
</feature>
<evidence type="ECO:0000313" key="9">
    <source>
        <dbReference type="WBParaSite" id="ECPE_0001646101-mRNA-1"/>
    </source>
</evidence>
<sequence>MITSGILLSAVLGAAFPLAIFVFRLIVNEFLLVDSAEIASAVYSTSIWFAVIAVCASIVAFSQVALVEISSVRQAQRIRLLFLQAIFRQDTAWFDKQATGTLVNKLSENIHNIQLSIGFKLSEFVQNISSFVVGLIIALICGWKLTAVAFCMLPFIIMGFGSFGGLTRHFTVKEATSYARASAIAEEVFRSIRTVYAFAGEKKEAKRYGSHLDEAAKVGIRQASCFGFAAGFIGFSVYVSAALVFWYGVKLLLRDEYDAGTVILVCFTD</sequence>
<dbReference type="PANTHER" id="PTHR43394:SF27">
    <property type="entry name" value="ATP-DEPENDENT TRANSLOCASE ABCB1-LIKE"/>
    <property type="match status" value="1"/>
</dbReference>
<evidence type="ECO:0000256" key="1">
    <source>
        <dbReference type="ARBA" id="ARBA00004141"/>
    </source>
</evidence>
<dbReference type="Proteomes" id="UP000272942">
    <property type="component" value="Unassembled WGS sequence"/>
</dbReference>
<proteinExistence type="predicted"/>
<keyword evidence="4 5" id="KW-0472">Membrane</keyword>
<evidence type="ECO:0000256" key="3">
    <source>
        <dbReference type="ARBA" id="ARBA00022989"/>
    </source>
</evidence>
<dbReference type="InterPro" id="IPR039421">
    <property type="entry name" value="Type_1_exporter"/>
</dbReference>